<evidence type="ECO:0008006" key="4">
    <source>
        <dbReference type="Google" id="ProtNLM"/>
    </source>
</evidence>
<dbReference type="RefSeq" id="WP_016550973.1">
    <property type="nucleotide sequence ID" value="NZ_AKWZ02000010.1"/>
</dbReference>
<keyword evidence="1" id="KW-0472">Membrane</keyword>
<dbReference type="EMBL" id="AKWZ02000010">
    <property type="protein sequence ID" value="EPG74523.1"/>
    <property type="molecule type" value="Genomic_DNA"/>
</dbReference>
<evidence type="ECO:0000313" key="3">
    <source>
        <dbReference type="Proteomes" id="UP000014540"/>
    </source>
</evidence>
<gene>
    <name evidence="2" type="ORF">LEP1GSC058_3843</name>
</gene>
<organism evidence="2 3">
    <name type="scientific">Leptospira fainei serovar Hurstbridge str. BUT 6</name>
    <dbReference type="NCBI Taxonomy" id="1193011"/>
    <lineage>
        <taxon>Bacteria</taxon>
        <taxon>Pseudomonadati</taxon>
        <taxon>Spirochaetota</taxon>
        <taxon>Spirochaetia</taxon>
        <taxon>Leptospirales</taxon>
        <taxon>Leptospiraceae</taxon>
        <taxon>Leptospira</taxon>
    </lineage>
</organism>
<feature type="transmembrane region" description="Helical" evidence="1">
    <location>
        <begin position="106"/>
        <end position="127"/>
    </location>
</feature>
<protein>
    <recommendedName>
        <fullName evidence="4">Yip1 domain protein</fullName>
    </recommendedName>
</protein>
<keyword evidence="1" id="KW-1133">Transmembrane helix</keyword>
<name>S3UZA9_9LEPT</name>
<feature type="transmembrane region" description="Helical" evidence="1">
    <location>
        <begin position="34"/>
        <end position="57"/>
    </location>
</feature>
<accession>S3UZA9</accession>
<dbReference type="AlphaFoldDB" id="S3UZA9"/>
<comment type="caution">
    <text evidence="2">The sequence shown here is derived from an EMBL/GenBank/DDBJ whole genome shotgun (WGS) entry which is preliminary data.</text>
</comment>
<feature type="transmembrane region" description="Helical" evidence="1">
    <location>
        <begin position="169"/>
        <end position="191"/>
    </location>
</feature>
<evidence type="ECO:0000313" key="2">
    <source>
        <dbReference type="EMBL" id="EPG74523.1"/>
    </source>
</evidence>
<feature type="transmembrane region" description="Helical" evidence="1">
    <location>
        <begin position="69"/>
        <end position="94"/>
    </location>
</feature>
<dbReference type="STRING" id="1193011.LEP1GSC058_3843"/>
<dbReference type="Proteomes" id="UP000014540">
    <property type="component" value="Unassembled WGS sequence"/>
</dbReference>
<proteinExistence type="predicted"/>
<feature type="transmembrane region" description="Helical" evidence="1">
    <location>
        <begin position="133"/>
        <end position="157"/>
    </location>
</feature>
<keyword evidence="1" id="KW-0812">Transmembrane</keyword>
<reference evidence="2" key="1">
    <citation type="submission" date="2013-04" db="EMBL/GenBank/DDBJ databases">
        <authorList>
            <person name="Harkins D.M."/>
            <person name="Durkin A.S."/>
            <person name="Selengut J.D."/>
            <person name="Sanka R."/>
            <person name="DePew J."/>
            <person name="Purushe J."/>
            <person name="Ahmed A."/>
            <person name="van der Linden H."/>
            <person name="Goris M.G.A."/>
            <person name="Hartskeerl R.A."/>
            <person name="Vinetz J.M."/>
            <person name="Sutton G.G."/>
            <person name="Nelson W.C."/>
            <person name="Fouts D.E."/>
        </authorList>
    </citation>
    <scope>NUCLEOTIDE SEQUENCE [LARGE SCALE GENOMIC DNA]</scope>
    <source>
        <strain evidence="2">BUT 6</strain>
    </source>
</reference>
<sequence length="200" mass="22516">MLKVYYTKFIDLLDATLFEPFRLENTLLSWDPRFLKIVTSLILILSSLSVATGFILVCPPYTHRSAGLLITSFLGHLAFFSLLPYPLAFILDGLAQRKDRKSNSKVMFIFAQLSISIFLSLGAWAILFAQLGLSGGIGIIVLYLIHYGLFIVALIRGTMYLYELKFRDALSFNLSTFLVSFFFPLTMYFALGSSFGPAFQ</sequence>
<keyword evidence="3" id="KW-1185">Reference proteome</keyword>
<dbReference type="OrthoDB" id="345700at2"/>
<evidence type="ECO:0000256" key="1">
    <source>
        <dbReference type="SAM" id="Phobius"/>
    </source>
</evidence>